<dbReference type="AlphaFoldDB" id="I7M633"/>
<dbReference type="InParanoid" id="I7M633"/>
<dbReference type="Pfam" id="PF10601">
    <property type="entry name" value="zf-LITAF-like"/>
    <property type="match status" value="1"/>
</dbReference>
<evidence type="ECO:0000256" key="3">
    <source>
        <dbReference type="ARBA" id="ARBA00022723"/>
    </source>
</evidence>
<evidence type="ECO:0000256" key="4">
    <source>
        <dbReference type="ARBA" id="ARBA00022833"/>
    </source>
</evidence>
<sequence>MNLFIDFKINQNFNAKKVIVYFKLKKYPCLKEKEFEKGCENPIVDLIKTRQINSKKQKQQNISKYIMELTEGDSDIANDFNLKNAQGVNTPKQVATVYEQTQKQQTSYQKTEKTIGTKQFKQANTLWTNPMNINDENLPDLMQDSEDVGTQAQTNSNLNNINNRINTIERGGIAQQNQQRNQQQFYVSNSSLQTGQFRQLIPYNGSSLMNVMPQTASFSPNDDNNYSGHHQYQKSRYSDDQVILYNEGITGRMPAKVRCKNCDQLVQTIVKFEPGQSTSICSLVLCLLTCTLCCFPYLLDQCKDAVHYCPNCGFVIGVKKF</sequence>
<evidence type="ECO:0000313" key="8">
    <source>
        <dbReference type="Proteomes" id="UP000009168"/>
    </source>
</evidence>
<accession>I7M633</accession>
<organism evidence="7 8">
    <name type="scientific">Tetrahymena thermophila (strain SB210)</name>
    <dbReference type="NCBI Taxonomy" id="312017"/>
    <lineage>
        <taxon>Eukaryota</taxon>
        <taxon>Sar</taxon>
        <taxon>Alveolata</taxon>
        <taxon>Ciliophora</taxon>
        <taxon>Intramacronucleata</taxon>
        <taxon>Oligohymenophorea</taxon>
        <taxon>Hymenostomatida</taxon>
        <taxon>Tetrahymenina</taxon>
        <taxon>Tetrahymenidae</taxon>
        <taxon>Tetrahymena</taxon>
    </lineage>
</organism>
<dbReference type="PANTHER" id="PTHR23292:SF6">
    <property type="entry name" value="FI16602P1-RELATED"/>
    <property type="match status" value="1"/>
</dbReference>
<protein>
    <submittedName>
        <fullName evidence="7">LITAF-like zinc ribbon domain protein</fullName>
    </submittedName>
</protein>
<name>I7M633_TETTS</name>
<feature type="domain" description="LITAF" evidence="6">
    <location>
        <begin position="239"/>
        <end position="321"/>
    </location>
</feature>
<dbReference type="PROSITE" id="PS51837">
    <property type="entry name" value="LITAF"/>
    <property type="match status" value="1"/>
</dbReference>
<dbReference type="KEGG" id="tet:TTHERM_00723040"/>
<proteinExistence type="inferred from homology"/>
<dbReference type="InterPro" id="IPR006629">
    <property type="entry name" value="LITAF"/>
</dbReference>
<dbReference type="PANTHER" id="PTHR23292">
    <property type="entry name" value="LIPOPOLYSACCHARIDE-INDUCED TUMOR NECROSIS FACTOR-ALPHA FACTOR"/>
    <property type="match status" value="1"/>
</dbReference>
<evidence type="ECO:0000259" key="6">
    <source>
        <dbReference type="PROSITE" id="PS51837"/>
    </source>
</evidence>
<dbReference type="RefSeq" id="XP_001031782.3">
    <property type="nucleotide sequence ID" value="XM_001031782.3"/>
</dbReference>
<evidence type="ECO:0000256" key="1">
    <source>
        <dbReference type="ARBA" id="ARBA00004170"/>
    </source>
</evidence>
<keyword evidence="5" id="KW-0472">Membrane</keyword>
<evidence type="ECO:0000256" key="5">
    <source>
        <dbReference type="ARBA" id="ARBA00023136"/>
    </source>
</evidence>
<comment type="subcellular location">
    <subcellularLocation>
        <location evidence="1">Membrane</location>
        <topology evidence="1">Peripheral membrane protein</topology>
    </subcellularLocation>
</comment>
<dbReference type="SMART" id="SM00714">
    <property type="entry name" value="LITAF"/>
    <property type="match status" value="1"/>
</dbReference>
<dbReference type="OrthoDB" id="5599753at2759"/>
<keyword evidence="4" id="KW-0862">Zinc</keyword>
<keyword evidence="8" id="KW-1185">Reference proteome</keyword>
<evidence type="ECO:0000256" key="2">
    <source>
        <dbReference type="ARBA" id="ARBA00005975"/>
    </source>
</evidence>
<evidence type="ECO:0000313" key="7">
    <source>
        <dbReference type="EMBL" id="EAR84119.3"/>
    </source>
</evidence>
<keyword evidence="3" id="KW-0479">Metal-binding</keyword>
<dbReference type="EMBL" id="GG662432">
    <property type="protein sequence ID" value="EAR84119.3"/>
    <property type="molecule type" value="Genomic_DNA"/>
</dbReference>
<dbReference type="STRING" id="312017.I7M633"/>
<comment type="similarity">
    <text evidence="2">Belongs to the CDIP1/LITAF family.</text>
</comment>
<dbReference type="GO" id="GO:0008270">
    <property type="term" value="F:zinc ion binding"/>
    <property type="evidence" value="ECO:0007669"/>
    <property type="project" value="TreeGrafter"/>
</dbReference>
<dbReference type="GO" id="GO:0016020">
    <property type="term" value="C:membrane"/>
    <property type="evidence" value="ECO:0007669"/>
    <property type="project" value="UniProtKB-SubCell"/>
</dbReference>
<gene>
    <name evidence="7" type="ORF">TTHERM_00723040</name>
</gene>
<dbReference type="GeneID" id="7833898"/>
<dbReference type="InterPro" id="IPR037519">
    <property type="entry name" value="LITAF_fam"/>
</dbReference>
<reference evidence="8" key="1">
    <citation type="journal article" date="2006" name="PLoS Biol.">
        <title>Macronuclear genome sequence of the ciliate Tetrahymena thermophila, a model eukaryote.</title>
        <authorList>
            <person name="Eisen J.A."/>
            <person name="Coyne R.S."/>
            <person name="Wu M."/>
            <person name="Wu D."/>
            <person name="Thiagarajan M."/>
            <person name="Wortman J.R."/>
            <person name="Badger J.H."/>
            <person name="Ren Q."/>
            <person name="Amedeo P."/>
            <person name="Jones K.M."/>
            <person name="Tallon L.J."/>
            <person name="Delcher A.L."/>
            <person name="Salzberg S.L."/>
            <person name="Silva J.C."/>
            <person name="Haas B.J."/>
            <person name="Majoros W.H."/>
            <person name="Farzad M."/>
            <person name="Carlton J.M."/>
            <person name="Smith R.K. Jr."/>
            <person name="Garg J."/>
            <person name="Pearlman R.E."/>
            <person name="Karrer K.M."/>
            <person name="Sun L."/>
            <person name="Manning G."/>
            <person name="Elde N.C."/>
            <person name="Turkewitz A.P."/>
            <person name="Asai D.J."/>
            <person name="Wilkes D.E."/>
            <person name="Wang Y."/>
            <person name="Cai H."/>
            <person name="Collins K."/>
            <person name="Stewart B.A."/>
            <person name="Lee S.R."/>
            <person name="Wilamowska K."/>
            <person name="Weinberg Z."/>
            <person name="Ruzzo W.L."/>
            <person name="Wloga D."/>
            <person name="Gaertig J."/>
            <person name="Frankel J."/>
            <person name="Tsao C.-C."/>
            <person name="Gorovsky M.A."/>
            <person name="Keeling P.J."/>
            <person name="Waller R.F."/>
            <person name="Patron N.J."/>
            <person name="Cherry J.M."/>
            <person name="Stover N.A."/>
            <person name="Krieger C.J."/>
            <person name="del Toro C."/>
            <person name="Ryder H.F."/>
            <person name="Williamson S.C."/>
            <person name="Barbeau R.A."/>
            <person name="Hamilton E.P."/>
            <person name="Orias E."/>
        </authorList>
    </citation>
    <scope>NUCLEOTIDE SEQUENCE [LARGE SCALE GENOMIC DNA]</scope>
    <source>
        <strain evidence="8">SB210</strain>
    </source>
</reference>
<dbReference type="Proteomes" id="UP000009168">
    <property type="component" value="Unassembled WGS sequence"/>
</dbReference>